<keyword evidence="1" id="KW-0472">Membrane</keyword>
<dbReference type="InterPro" id="IPR052710">
    <property type="entry name" value="CAAX_protease"/>
</dbReference>
<feature type="transmembrane region" description="Helical" evidence="1">
    <location>
        <begin position="24"/>
        <end position="45"/>
    </location>
</feature>
<evidence type="ECO:0000256" key="1">
    <source>
        <dbReference type="SAM" id="Phobius"/>
    </source>
</evidence>
<evidence type="ECO:0000313" key="4">
    <source>
        <dbReference type="Proteomes" id="UP000240621"/>
    </source>
</evidence>
<reference evidence="3 4" key="1">
    <citation type="submission" date="2018-03" db="EMBL/GenBank/DDBJ databases">
        <title>Genomic Encyclopedia of Archaeal and Bacterial Type Strains, Phase II (KMG-II): from individual species to whole genera.</title>
        <authorList>
            <person name="Goeker M."/>
        </authorList>
    </citation>
    <scope>NUCLEOTIDE SEQUENCE [LARGE SCALE GENOMIC DNA]</scope>
    <source>
        <strain evidence="3 4">DSM 27267</strain>
    </source>
</reference>
<evidence type="ECO:0000259" key="2">
    <source>
        <dbReference type="Pfam" id="PF02517"/>
    </source>
</evidence>
<keyword evidence="1" id="KW-1133">Transmembrane helix</keyword>
<dbReference type="OrthoDB" id="158986at2"/>
<keyword evidence="1" id="KW-0812">Transmembrane</keyword>
<gene>
    <name evidence="3" type="ORF">CLV93_1031</name>
</gene>
<dbReference type="PANTHER" id="PTHR36435:SF1">
    <property type="entry name" value="CAAX AMINO TERMINAL PROTEASE FAMILY PROTEIN"/>
    <property type="match status" value="1"/>
</dbReference>
<feature type="transmembrane region" description="Helical" evidence="1">
    <location>
        <begin position="98"/>
        <end position="122"/>
    </location>
</feature>
<feature type="transmembrane region" description="Helical" evidence="1">
    <location>
        <begin position="142"/>
        <end position="163"/>
    </location>
</feature>
<feature type="domain" description="CAAX prenyl protease 2/Lysostaphin resistance protein A-like" evidence="2">
    <location>
        <begin position="139"/>
        <end position="226"/>
    </location>
</feature>
<dbReference type="GO" id="GO:0004175">
    <property type="term" value="F:endopeptidase activity"/>
    <property type="evidence" value="ECO:0007669"/>
    <property type="project" value="UniProtKB-ARBA"/>
</dbReference>
<accession>A0A2P8CF61</accession>
<comment type="caution">
    <text evidence="3">The sequence shown here is derived from an EMBL/GenBank/DDBJ whole genome shotgun (WGS) entry which is preliminary data.</text>
</comment>
<dbReference type="Pfam" id="PF02517">
    <property type="entry name" value="Rce1-like"/>
    <property type="match status" value="1"/>
</dbReference>
<dbReference type="AlphaFoldDB" id="A0A2P8CF61"/>
<dbReference type="RefSeq" id="WP_106541437.1">
    <property type="nucleotide sequence ID" value="NZ_BLAU01000001.1"/>
</dbReference>
<dbReference type="GO" id="GO:0080120">
    <property type="term" value="P:CAAX-box protein maturation"/>
    <property type="evidence" value="ECO:0007669"/>
    <property type="project" value="UniProtKB-ARBA"/>
</dbReference>
<name>A0A2P8CF61_9BACT</name>
<feature type="transmembrane region" description="Helical" evidence="1">
    <location>
        <begin position="249"/>
        <end position="269"/>
    </location>
</feature>
<protein>
    <recommendedName>
        <fullName evidence="2">CAAX prenyl protease 2/Lysostaphin resistance protein A-like domain-containing protein</fullName>
    </recommendedName>
</protein>
<proteinExistence type="predicted"/>
<evidence type="ECO:0000313" key="3">
    <source>
        <dbReference type="EMBL" id="PSK83586.1"/>
    </source>
</evidence>
<dbReference type="InterPro" id="IPR003675">
    <property type="entry name" value="Rce1/LyrA-like_dom"/>
</dbReference>
<organism evidence="3 4">
    <name type="scientific">Prolixibacter denitrificans</name>
    <dbReference type="NCBI Taxonomy" id="1541063"/>
    <lineage>
        <taxon>Bacteria</taxon>
        <taxon>Pseudomonadati</taxon>
        <taxon>Bacteroidota</taxon>
        <taxon>Bacteroidia</taxon>
        <taxon>Marinilabiliales</taxon>
        <taxon>Prolixibacteraceae</taxon>
        <taxon>Prolixibacter</taxon>
    </lineage>
</organism>
<dbReference type="EMBL" id="PYGC01000003">
    <property type="protein sequence ID" value="PSK83586.1"/>
    <property type="molecule type" value="Genomic_DNA"/>
</dbReference>
<sequence>MFRESPQPEVPQSFYPNIGQSFRLLIRLILITILFSIPFGIVLILNERYGIPHGQLLISFLLLLVQVASLYIVVRLGLKRIRKFDIPEYRVKFNREPFQVILVIAVMTIAASTVISAVSSLIPGSDWFNRYMSGVHQPNFFLFLSIVVAAPLLEEILFRGVILEGLLKNYSPAKAIIWSAAIFAVAHLNPWQGVGALLLGLVIGWVYWKSNSIIPGMLIHFVNNLIGYIAMINATDTNESLSDSIGDNLIYGVVLLVALGFFILTWRWLNKRWSSPQAEPAL</sequence>
<feature type="transmembrane region" description="Helical" evidence="1">
    <location>
        <begin position="57"/>
        <end position="78"/>
    </location>
</feature>
<feature type="transmembrane region" description="Helical" evidence="1">
    <location>
        <begin position="175"/>
        <end position="208"/>
    </location>
</feature>
<dbReference type="Proteomes" id="UP000240621">
    <property type="component" value="Unassembled WGS sequence"/>
</dbReference>
<dbReference type="PANTHER" id="PTHR36435">
    <property type="entry name" value="SLR1288 PROTEIN"/>
    <property type="match status" value="1"/>
</dbReference>